<name>A0A9P0M4I6_ACAOB</name>
<dbReference type="SMART" id="SM00980">
    <property type="entry name" value="THAP"/>
    <property type="match status" value="1"/>
</dbReference>
<dbReference type="SMART" id="SM00692">
    <property type="entry name" value="DM3"/>
    <property type="match status" value="1"/>
</dbReference>
<evidence type="ECO:0000256" key="3">
    <source>
        <dbReference type="ARBA" id="ARBA00022723"/>
    </source>
</evidence>
<evidence type="ECO:0000256" key="1">
    <source>
        <dbReference type="ARBA" id="ARBA00004642"/>
    </source>
</evidence>
<dbReference type="OrthoDB" id="7312725at2759"/>
<dbReference type="GO" id="GO:0008270">
    <property type="term" value="F:zinc ion binding"/>
    <property type="evidence" value="ECO:0007669"/>
    <property type="project" value="UniProtKB-KW"/>
</dbReference>
<proteinExistence type="inferred from homology"/>
<dbReference type="InterPro" id="IPR006612">
    <property type="entry name" value="THAP_Znf"/>
</dbReference>
<dbReference type="GO" id="GO:0005654">
    <property type="term" value="C:nucleoplasm"/>
    <property type="evidence" value="ECO:0007669"/>
    <property type="project" value="UniProtKB-SubCell"/>
</dbReference>
<keyword evidence="15" id="KW-1185">Reference proteome</keyword>
<evidence type="ECO:0000256" key="12">
    <source>
        <dbReference type="PROSITE-ProRule" id="PRU00309"/>
    </source>
</evidence>
<dbReference type="Pfam" id="PF05485">
    <property type="entry name" value="THAP"/>
    <property type="match status" value="1"/>
</dbReference>
<dbReference type="AlphaFoldDB" id="A0A9P0M4I6"/>
<organism evidence="14 15">
    <name type="scientific">Acanthoscelides obtectus</name>
    <name type="common">Bean weevil</name>
    <name type="synonym">Bruchus obtectus</name>
    <dbReference type="NCBI Taxonomy" id="200917"/>
    <lineage>
        <taxon>Eukaryota</taxon>
        <taxon>Metazoa</taxon>
        <taxon>Ecdysozoa</taxon>
        <taxon>Arthropoda</taxon>
        <taxon>Hexapoda</taxon>
        <taxon>Insecta</taxon>
        <taxon>Pterygota</taxon>
        <taxon>Neoptera</taxon>
        <taxon>Endopterygota</taxon>
        <taxon>Coleoptera</taxon>
        <taxon>Polyphaga</taxon>
        <taxon>Cucujiformia</taxon>
        <taxon>Chrysomeloidea</taxon>
        <taxon>Chrysomelidae</taxon>
        <taxon>Bruchinae</taxon>
        <taxon>Bruchini</taxon>
        <taxon>Acanthoscelides</taxon>
    </lineage>
</organism>
<accession>A0A9P0M4I6</accession>
<evidence type="ECO:0000256" key="4">
    <source>
        <dbReference type="ARBA" id="ARBA00022771"/>
    </source>
</evidence>
<keyword evidence="3" id="KW-0479">Metal-binding</keyword>
<sequence>MIVCDNYYKHLYAGQPSRAVVLCDICLKMVESCSAVNCCNRRRKDVKMKFHRIPRDPNMRKLWLHAIRRENFAPSTTTVICEKHFTPEDYEVSVHGNKILKKVAVPSVFDFPAHLKKEPSHRRVLKRKHEESNSKATEQTLAIGEVVEESENGDHADDGNILAAGRSNITQKLGFLESSEPSNICKLRVRRSPVYFGDFKISDLNNVQRQKRFWKTAHETVHKYKKINKYNQCKIRRHRNKIKSLNSLVDELLKEKRISAAQSIVLPELLITYVYVKYSFLYLQMCKGEFIVKFHTYVYINK</sequence>
<evidence type="ECO:0000256" key="2">
    <source>
        <dbReference type="ARBA" id="ARBA00006177"/>
    </source>
</evidence>
<evidence type="ECO:0000313" key="15">
    <source>
        <dbReference type="Proteomes" id="UP001152888"/>
    </source>
</evidence>
<dbReference type="SUPFAM" id="SSF57716">
    <property type="entry name" value="Glucocorticoid receptor-like (DNA-binding domain)"/>
    <property type="match status" value="1"/>
</dbReference>
<keyword evidence="6" id="KW-0805">Transcription regulation</keyword>
<evidence type="ECO:0000313" key="14">
    <source>
        <dbReference type="EMBL" id="CAH2007330.1"/>
    </source>
</evidence>
<gene>
    <name evidence="14" type="ORF">ACAOBT_LOCUS29588</name>
</gene>
<keyword evidence="8 12" id="KW-0238">DNA-binding</keyword>
<dbReference type="Gene3D" id="6.20.210.20">
    <property type="entry name" value="THAP domain"/>
    <property type="match status" value="1"/>
</dbReference>
<evidence type="ECO:0000259" key="13">
    <source>
        <dbReference type="PROSITE" id="PS50950"/>
    </source>
</evidence>
<dbReference type="PANTHER" id="PTHR46600">
    <property type="entry name" value="THAP DOMAIN-CONTAINING"/>
    <property type="match status" value="1"/>
</dbReference>
<evidence type="ECO:0000256" key="9">
    <source>
        <dbReference type="ARBA" id="ARBA00023163"/>
    </source>
</evidence>
<comment type="caution">
    <text evidence="14">The sequence shown here is derived from an EMBL/GenBank/DDBJ whole genome shotgun (WGS) entry which is preliminary data.</text>
</comment>
<dbReference type="InterPro" id="IPR038441">
    <property type="entry name" value="THAP_Znf_sf"/>
</dbReference>
<dbReference type="GO" id="GO:0043565">
    <property type="term" value="F:sequence-specific DNA binding"/>
    <property type="evidence" value="ECO:0007669"/>
    <property type="project" value="InterPro"/>
</dbReference>
<protein>
    <recommendedName>
        <fullName evidence="13">THAP-type domain-containing protein</fullName>
    </recommendedName>
</protein>
<dbReference type="PROSITE" id="PS50950">
    <property type="entry name" value="ZF_THAP"/>
    <property type="match status" value="1"/>
</dbReference>
<feature type="domain" description="THAP-type" evidence="13">
    <location>
        <begin position="29"/>
        <end position="109"/>
    </location>
</feature>
<evidence type="ECO:0000256" key="10">
    <source>
        <dbReference type="ARBA" id="ARBA00023242"/>
    </source>
</evidence>
<keyword evidence="7" id="KW-0175">Coiled coil</keyword>
<evidence type="ECO:0000256" key="7">
    <source>
        <dbReference type="ARBA" id="ARBA00023054"/>
    </source>
</evidence>
<evidence type="ECO:0000256" key="5">
    <source>
        <dbReference type="ARBA" id="ARBA00022833"/>
    </source>
</evidence>
<dbReference type="InterPro" id="IPR026516">
    <property type="entry name" value="THAP1/10"/>
</dbReference>
<dbReference type="PANTHER" id="PTHR46600:SF1">
    <property type="entry name" value="THAP DOMAIN-CONTAINING PROTEIN 1"/>
    <property type="match status" value="1"/>
</dbReference>
<keyword evidence="10" id="KW-0539">Nucleus</keyword>
<dbReference type="EMBL" id="CAKOFQ010007742">
    <property type="protein sequence ID" value="CAH2007330.1"/>
    <property type="molecule type" value="Genomic_DNA"/>
</dbReference>
<keyword evidence="9" id="KW-0804">Transcription</keyword>
<comment type="subcellular location">
    <subcellularLocation>
        <location evidence="1">Nucleus</location>
        <location evidence="1">Nucleoplasm</location>
    </subcellularLocation>
</comment>
<keyword evidence="5" id="KW-0862">Zinc</keyword>
<comment type="similarity">
    <text evidence="2">Belongs to the THAP1 family.</text>
</comment>
<dbReference type="Proteomes" id="UP001152888">
    <property type="component" value="Unassembled WGS sequence"/>
</dbReference>
<keyword evidence="4 12" id="KW-0863">Zinc-finger</keyword>
<evidence type="ECO:0000256" key="6">
    <source>
        <dbReference type="ARBA" id="ARBA00023015"/>
    </source>
</evidence>
<reference evidence="14" key="1">
    <citation type="submission" date="2022-03" db="EMBL/GenBank/DDBJ databases">
        <authorList>
            <person name="Sayadi A."/>
        </authorList>
    </citation>
    <scope>NUCLEOTIDE SEQUENCE</scope>
</reference>
<keyword evidence="11" id="KW-0131">Cell cycle</keyword>
<evidence type="ECO:0000256" key="11">
    <source>
        <dbReference type="ARBA" id="ARBA00023306"/>
    </source>
</evidence>
<evidence type="ECO:0000256" key="8">
    <source>
        <dbReference type="ARBA" id="ARBA00023125"/>
    </source>
</evidence>